<dbReference type="Proteomes" id="UP000007104">
    <property type="component" value="Chromosome II"/>
</dbReference>
<evidence type="ECO:0000259" key="1">
    <source>
        <dbReference type="Pfam" id="PF01408"/>
    </source>
</evidence>
<gene>
    <name evidence="4" type="ordered locus">BS1330_II0400</name>
</gene>
<dbReference type="InterPro" id="IPR051450">
    <property type="entry name" value="Gfo/Idh/MocA_Oxidoreductases"/>
</dbReference>
<dbReference type="Gene3D" id="3.40.50.720">
    <property type="entry name" value="NAD(P)-binding Rossmann-like Domain"/>
    <property type="match status" value="1"/>
</dbReference>
<dbReference type="InterPro" id="IPR000683">
    <property type="entry name" value="Gfo/Idh/MocA-like_OxRdtase_N"/>
</dbReference>
<feature type="domain" description="GFO/IDH/MocA-like oxidoreductase" evidence="3">
    <location>
        <begin position="128"/>
        <end position="228"/>
    </location>
</feature>
<proteinExistence type="predicted"/>
<dbReference type="HOGENOM" id="CLU_023194_1_3_5"/>
<dbReference type="GO" id="GO:0000166">
    <property type="term" value="F:nucleotide binding"/>
    <property type="evidence" value="ECO:0007669"/>
    <property type="project" value="InterPro"/>
</dbReference>
<dbReference type="Pfam" id="PF22725">
    <property type="entry name" value="GFO_IDH_MocA_C3"/>
    <property type="match status" value="1"/>
</dbReference>
<name>A0A0H3GAA9_BRUSU</name>
<dbReference type="KEGG" id="bsi:BS1330_II0400"/>
<evidence type="ECO:0000313" key="5">
    <source>
        <dbReference type="Proteomes" id="UP000007104"/>
    </source>
</evidence>
<dbReference type="KEGG" id="bms:BRA0403"/>
<dbReference type="InterPro" id="IPR004104">
    <property type="entry name" value="Gfo/Idh/MocA-like_OxRdtase_C"/>
</dbReference>
<dbReference type="EMBL" id="CP002998">
    <property type="protein sequence ID" value="AEM19879.1"/>
    <property type="molecule type" value="Genomic_DNA"/>
</dbReference>
<dbReference type="InterPro" id="IPR055170">
    <property type="entry name" value="GFO_IDH_MocA-like_dom"/>
</dbReference>
<accession>A0A0H3GAA9</accession>
<dbReference type="Pfam" id="PF01408">
    <property type="entry name" value="GFO_IDH_MocA"/>
    <property type="match status" value="1"/>
</dbReference>
<dbReference type="Gene3D" id="3.30.360.10">
    <property type="entry name" value="Dihydrodipicolinate Reductase, domain 2"/>
    <property type="match status" value="1"/>
</dbReference>
<dbReference type="SUPFAM" id="SSF55347">
    <property type="entry name" value="Glyceraldehyde-3-phosphate dehydrogenase-like, C-terminal domain"/>
    <property type="match status" value="1"/>
</dbReference>
<reference evidence="4 5" key="1">
    <citation type="journal article" date="2011" name="J. Bacteriol.">
        <title>Revised genome sequence of Brucella suis 1330.</title>
        <authorList>
            <person name="Tae H."/>
            <person name="Shallom S."/>
            <person name="Settlage R."/>
            <person name="Preston D."/>
            <person name="Adams L.G."/>
            <person name="Garner H.R."/>
        </authorList>
    </citation>
    <scope>NUCLEOTIDE SEQUENCE [LARGE SCALE GENOMIC DNA]</scope>
    <source>
        <strain evidence="4 5">1330</strain>
    </source>
</reference>
<sequence length="428" mass="45578">MLGVGIIGAGHFGAAHAKALQSVPNARLVAACRNDTQGLGAFIEAFGGAGYLDYRDLLSDPNVDAVVIALPHHLHTDVAIACAEAGKHIMIEKPMAPTVAECRDILAAAQKAGVTLMPGHTMRFTLPFMAAKRITDEGELGNMRYGSSRMIKLWMEGNRRDWHLDPATGGGMLFTAGIHALDRLVAFSGCRATHVSAIAATSFHHQKADDMALLLLRFGDQAAGQVASIGYRDGAFISGDELVFDNGVLTVDFFNGVTLGRGLKWQPVENSIEPAVSEQGLIRQWNAFVHAVETGTTPPVTGEDGLHVVACIEAAFKASRERREVAVEAYNVLPGRKLPSWAHPSSCWMGHFLAPYILSRMQALKCPGLTSRNCGTVVAQASMAMGQRVRKTQPLGGLAGLGMSPRRICRSVLASGSGEGMAESSARV</sequence>
<protein>
    <submittedName>
        <fullName evidence="4">Gfo/Idh/MocA family oxidoreductase</fullName>
    </submittedName>
</protein>
<dbReference type="PANTHER" id="PTHR43377:SF8">
    <property type="entry name" value="BLR3664 PROTEIN"/>
    <property type="match status" value="1"/>
</dbReference>
<evidence type="ECO:0000259" key="2">
    <source>
        <dbReference type="Pfam" id="PF02894"/>
    </source>
</evidence>
<dbReference type="SUPFAM" id="SSF51735">
    <property type="entry name" value="NAD(P)-binding Rossmann-fold domains"/>
    <property type="match status" value="1"/>
</dbReference>
<dbReference type="PATRIC" id="fig|204722.21.peg.93"/>
<dbReference type="PANTHER" id="PTHR43377">
    <property type="entry name" value="BILIVERDIN REDUCTASE A"/>
    <property type="match status" value="1"/>
</dbReference>
<feature type="domain" description="Gfo/Idh/MocA-like oxidoreductase N-terminal" evidence="1">
    <location>
        <begin position="3"/>
        <end position="120"/>
    </location>
</feature>
<organism evidence="4 5">
    <name type="scientific">Brucella suis biovar 1 (strain 1330)</name>
    <dbReference type="NCBI Taxonomy" id="204722"/>
    <lineage>
        <taxon>Bacteria</taxon>
        <taxon>Pseudomonadati</taxon>
        <taxon>Pseudomonadota</taxon>
        <taxon>Alphaproteobacteria</taxon>
        <taxon>Hyphomicrobiales</taxon>
        <taxon>Brucellaceae</taxon>
        <taxon>Brucella/Ochrobactrum group</taxon>
        <taxon>Brucella</taxon>
    </lineage>
</organism>
<dbReference type="InterPro" id="IPR036291">
    <property type="entry name" value="NAD(P)-bd_dom_sf"/>
</dbReference>
<feature type="domain" description="Gfo/Idh/MocA-like oxidoreductase C-terminal" evidence="2">
    <location>
        <begin position="284"/>
        <end position="327"/>
    </location>
</feature>
<evidence type="ECO:0000313" key="4">
    <source>
        <dbReference type="EMBL" id="AEM19879.1"/>
    </source>
</evidence>
<keyword evidence="5" id="KW-1185">Reference proteome</keyword>
<evidence type="ECO:0000259" key="3">
    <source>
        <dbReference type="Pfam" id="PF22725"/>
    </source>
</evidence>
<dbReference type="Pfam" id="PF02894">
    <property type="entry name" value="GFO_IDH_MocA_C"/>
    <property type="match status" value="1"/>
</dbReference>
<dbReference type="AlphaFoldDB" id="A0A0H3GAA9"/>